<dbReference type="AlphaFoldDB" id="C0EA57"/>
<comment type="caution">
    <text evidence="9">Lacks conserved residue(s) required for the propagation of feature annotation.</text>
</comment>
<keyword evidence="5 9" id="KW-0822">Tryptophan biosynthesis</keyword>
<dbReference type="HOGENOM" id="CLU_034315_2_1_9"/>
<feature type="binding site" evidence="9">
    <location>
        <position position="87"/>
    </location>
    <ligand>
        <name>5-phospho-alpha-D-ribose 1-diphosphate</name>
        <dbReference type="ChEBI" id="CHEBI:58017"/>
    </ligand>
</feature>
<comment type="similarity">
    <text evidence="9">Belongs to the anthranilate phosphoribosyltransferase family.</text>
</comment>
<feature type="binding site" evidence="9">
    <location>
        <position position="95"/>
    </location>
    <ligand>
        <name>5-phospho-alpha-D-ribose 1-diphosphate</name>
        <dbReference type="ChEBI" id="CHEBI:58017"/>
    </ligand>
</feature>
<evidence type="ECO:0000256" key="1">
    <source>
        <dbReference type="ARBA" id="ARBA00004907"/>
    </source>
</evidence>
<protein>
    <recommendedName>
        <fullName evidence="9">Anthranilate phosphoribosyltransferase</fullName>
        <ecNumber evidence="9">2.4.2.18</ecNumber>
    </recommendedName>
</protein>
<dbReference type="GO" id="GO:0005829">
    <property type="term" value="C:cytosol"/>
    <property type="evidence" value="ECO:0007669"/>
    <property type="project" value="TreeGrafter"/>
</dbReference>
<evidence type="ECO:0000256" key="5">
    <source>
        <dbReference type="ARBA" id="ARBA00022822"/>
    </source>
</evidence>
<dbReference type="PANTHER" id="PTHR43285:SF2">
    <property type="entry name" value="ANTHRANILATE PHOSPHORIBOSYLTRANSFERASE"/>
    <property type="match status" value="1"/>
</dbReference>
<dbReference type="Proteomes" id="UP000003340">
    <property type="component" value="Unassembled WGS sequence"/>
</dbReference>
<reference evidence="12 13" key="1">
    <citation type="submission" date="2009-01" db="EMBL/GenBank/DDBJ databases">
        <authorList>
            <person name="Fulton L."/>
            <person name="Clifton S."/>
            <person name="Fulton B."/>
            <person name="Xu J."/>
            <person name="Minx P."/>
            <person name="Pepin K.H."/>
            <person name="Johnson M."/>
            <person name="Bhonagiri V."/>
            <person name="Nash W.E."/>
            <person name="Mardis E.R."/>
            <person name="Wilson R.K."/>
        </authorList>
    </citation>
    <scope>NUCLEOTIDE SEQUENCE [LARGE SCALE GENOMIC DNA]</scope>
    <source>
        <strain evidence="12 13">DSM 5476</strain>
    </source>
</reference>
<name>C0EA57_9FIRM</name>
<feature type="binding site" evidence="9">
    <location>
        <begin position="97"/>
        <end position="100"/>
    </location>
    <ligand>
        <name>5-phospho-alpha-D-ribose 1-diphosphate</name>
        <dbReference type="ChEBI" id="CHEBI:58017"/>
    </ligand>
</feature>
<dbReference type="PANTHER" id="PTHR43285">
    <property type="entry name" value="ANTHRANILATE PHOSPHORIBOSYLTRANSFERASE"/>
    <property type="match status" value="1"/>
</dbReference>
<feature type="binding site" evidence="9">
    <location>
        <position position="231"/>
    </location>
    <ligand>
        <name>Mg(2+)</name>
        <dbReference type="ChEBI" id="CHEBI:18420"/>
        <label>2</label>
    </ligand>
</feature>
<dbReference type="EMBL" id="ACEC01000026">
    <property type="protein sequence ID" value="EEG31676.1"/>
    <property type="molecule type" value="Genomic_DNA"/>
</dbReference>
<keyword evidence="2 9" id="KW-0028">Amino-acid biosynthesis</keyword>
<feature type="binding site" evidence="9">
    <location>
        <position position="127"/>
    </location>
    <ligand>
        <name>5-phospho-alpha-D-ribose 1-diphosphate</name>
        <dbReference type="ChEBI" id="CHEBI:58017"/>
    </ligand>
</feature>
<dbReference type="GO" id="GO:0004048">
    <property type="term" value="F:anthranilate phosphoribosyltransferase activity"/>
    <property type="evidence" value="ECO:0007669"/>
    <property type="project" value="UniProtKB-UniRule"/>
</dbReference>
<dbReference type="InterPro" id="IPR005940">
    <property type="entry name" value="Anthranilate_Pribosyl_Tfrase"/>
</dbReference>
<comment type="subunit">
    <text evidence="9">Homodimer.</text>
</comment>
<keyword evidence="4 9" id="KW-0808">Transferase</keyword>
<comment type="caution">
    <text evidence="12">The sequence shown here is derived from an EMBL/GenBank/DDBJ whole genome shotgun (WGS) entry which is preliminary data.</text>
</comment>
<evidence type="ECO:0000256" key="4">
    <source>
        <dbReference type="ARBA" id="ARBA00022679"/>
    </source>
</evidence>
<feature type="domain" description="Glycosyl transferase family 3 N-terminal" evidence="11">
    <location>
        <begin position="8"/>
        <end position="72"/>
    </location>
</feature>
<keyword evidence="3 9" id="KW-0328">Glycosyltransferase</keyword>
<reference evidence="12 13" key="2">
    <citation type="submission" date="2009-02" db="EMBL/GenBank/DDBJ databases">
        <title>Draft genome sequence of Clostridium methylpentosum (DSM 5476).</title>
        <authorList>
            <person name="Sudarsanam P."/>
            <person name="Ley R."/>
            <person name="Guruge J."/>
            <person name="Turnbaugh P.J."/>
            <person name="Mahowald M."/>
            <person name="Liep D."/>
            <person name="Gordon J."/>
        </authorList>
    </citation>
    <scope>NUCLEOTIDE SEQUENCE [LARGE SCALE GENOMIC DNA]</scope>
    <source>
        <strain evidence="12 13">DSM 5476</strain>
    </source>
</reference>
<feature type="binding site" evidence="9">
    <location>
        <position position="99"/>
    </location>
    <ligand>
        <name>Mg(2+)</name>
        <dbReference type="ChEBI" id="CHEBI:18420"/>
        <label>1</label>
    </ligand>
</feature>
<feature type="domain" description="Glycosyl transferase family 3" evidence="10">
    <location>
        <begin position="81"/>
        <end position="330"/>
    </location>
</feature>
<feature type="binding site" evidence="9">
    <location>
        <begin position="115"/>
        <end position="123"/>
    </location>
    <ligand>
        <name>5-phospho-alpha-D-ribose 1-diphosphate</name>
        <dbReference type="ChEBI" id="CHEBI:58017"/>
    </ligand>
</feature>
<dbReference type="InterPro" id="IPR017459">
    <property type="entry name" value="Glycosyl_Trfase_fam3_N_dom"/>
</dbReference>
<dbReference type="GO" id="GO:0000287">
    <property type="term" value="F:magnesium ion binding"/>
    <property type="evidence" value="ECO:0007669"/>
    <property type="project" value="UniProtKB-UniRule"/>
</dbReference>
<evidence type="ECO:0000256" key="7">
    <source>
        <dbReference type="ARBA" id="ARBA00052328"/>
    </source>
</evidence>
<comment type="cofactor">
    <cofactor evidence="9">
        <name>Mg(2+)</name>
        <dbReference type="ChEBI" id="CHEBI:18420"/>
    </cofactor>
    <text evidence="9">Binds 2 magnesium ions per monomer.</text>
</comment>
<feature type="binding site" evidence="9">
    <location>
        <position position="173"/>
    </location>
    <ligand>
        <name>anthranilate</name>
        <dbReference type="ChEBI" id="CHEBI:16567"/>
        <label>2</label>
    </ligand>
</feature>
<keyword evidence="9" id="KW-0460">Magnesium</keyword>
<evidence type="ECO:0000313" key="13">
    <source>
        <dbReference type="Proteomes" id="UP000003340"/>
    </source>
</evidence>
<evidence type="ECO:0000256" key="6">
    <source>
        <dbReference type="ARBA" id="ARBA00023141"/>
    </source>
</evidence>
<evidence type="ECO:0000256" key="3">
    <source>
        <dbReference type="ARBA" id="ARBA00022676"/>
    </source>
</evidence>
<dbReference type="NCBIfam" id="TIGR01245">
    <property type="entry name" value="trpD"/>
    <property type="match status" value="1"/>
</dbReference>
<keyword evidence="6 9" id="KW-0057">Aromatic amino acid biosynthesis</keyword>
<comment type="pathway">
    <text evidence="1 9">Amino-acid biosynthesis; L-tryptophan biosynthesis; L-tryptophan from chorismate: step 2/5.</text>
</comment>
<evidence type="ECO:0000259" key="10">
    <source>
        <dbReference type="Pfam" id="PF00591"/>
    </source>
</evidence>
<accession>C0EA57</accession>
<dbReference type="HAMAP" id="MF_00211">
    <property type="entry name" value="TrpD"/>
    <property type="match status" value="1"/>
</dbReference>
<dbReference type="FunFam" id="3.40.1030.10:FF:000002">
    <property type="entry name" value="Anthranilate phosphoribosyltransferase"/>
    <property type="match status" value="1"/>
</dbReference>
<dbReference type="UniPathway" id="UPA00035">
    <property type="reaction ID" value="UER00041"/>
</dbReference>
<dbReference type="Pfam" id="PF00591">
    <property type="entry name" value="Glycos_transf_3"/>
    <property type="match status" value="1"/>
</dbReference>
<dbReference type="SUPFAM" id="SSF47648">
    <property type="entry name" value="Nucleoside phosphorylase/phosphoribosyltransferase N-terminal domain"/>
    <property type="match status" value="1"/>
</dbReference>
<evidence type="ECO:0000256" key="9">
    <source>
        <dbReference type="HAMAP-Rule" id="MF_00211"/>
    </source>
</evidence>
<feature type="binding site" evidence="9">
    <location>
        <position position="232"/>
    </location>
    <ligand>
        <name>Mg(2+)</name>
        <dbReference type="ChEBI" id="CHEBI:18420"/>
        <label>1</label>
    </ligand>
</feature>
<dbReference type="EC" id="2.4.2.18" evidence="9"/>
<dbReference type="Gene3D" id="1.20.970.10">
    <property type="entry name" value="Transferase, Pyrimidine Nucleoside Phosphorylase, Chain C"/>
    <property type="match status" value="1"/>
</dbReference>
<dbReference type="InterPro" id="IPR000312">
    <property type="entry name" value="Glycosyl_Trfase_fam3"/>
</dbReference>
<gene>
    <name evidence="9 12" type="primary">trpD</name>
    <name evidence="12" type="ORF">CLOSTMETH_00711</name>
</gene>
<evidence type="ECO:0000313" key="12">
    <source>
        <dbReference type="EMBL" id="EEG31676.1"/>
    </source>
</evidence>
<comment type="catalytic activity">
    <reaction evidence="7 9">
        <text>N-(5-phospho-beta-D-ribosyl)anthranilate + diphosphate = 5-phospho-alpha-D-ribose 1-diphosphate + anthranilate</text>
        <dbReference type="Rhea" id="RHEA:11768"/>
        <dbReference type="ChEBI" id="CHEBI:16567"/>
        <dbReference type="ChEBI" id="CHEBI:18277"/>
        <dbReference type="ChEBI" id="CHEBI:33019"/>
        <dbReference type="ChEBI" id="CHEBI:58017"/>
        <dbReference type="EC" id="2.4.2.18"/>
    </reaction>
</comment>
<evidence type="ECO:0000259" key="11">
    <source>
        <dbReference type="Pfam" id="PF02885"/>
    </source>
</evidence>
<feature type="binding site" evidence="9">
    <location>
        <position position="118"/>
    </location>
    <ligand>
        <name>anthranilate</name>
        <dbReference type="ChEBI" id="CHEBI:16567"/>
        <label>1</label>
    </ligand>
</feature>
<feature type="binding site" evidence="9">
    <location>
        <position position="232"/>
    </location>
    <ligand>
        <name>Mg(2+)</name>
        <dbReference type="ChEBI" id="CHEBI:18420"/>
        <label>2</label>
    </ligand>
</feature>
<comment type="similarity">
    <text evidence="8">In the C-terminal section; belongs to the anthranilate phosphoribosyltransferase family.</text>
</comment>
<evidence type="ECO:0000256" key="2">
    <source>
        <dbReference type="ARBA" id="ARBA00022605"/>
    </source>
</evidence>
<evidence type="ECO:0000256" key="8">
    <source>
        <dbReference type="ARBA" id="ARBA00061188"/>
    </source>
</evidence>
<feature type="binding site" evidence="9">
    <location>
        <position position="87"/>
    </location>
    <ligand>
        <name>anthranilate</name>
        <dbReference type="ChEBI" id="CHEBI:16567"/>
        <label>1</label>
    </ligand>
</feature>
<dbReference type="Gene3D" id="3.40.1030.10">
    <property type="entry name" value="Nucleoside phosphorylase/phosphoribosyltransferase catalytic domain"/>
    <property type="match status" value="1"/>
</dbReference>
<keyword evidence="9" id="KW-0479">Metal-binding</keyword>
<keyword evidence="13" id="KW-1185">Reference proteome</keyword>
<dbReference type="eggNOG" id="COG0547">
    <property type="taxonomic scope" value="Bacteria"/>
</dbReference>
<dbReference type="Pfam" id="PF02885">
    <property type="entry name" value="Glycos_trans_3N"/>
    <property type="match status" value="1"/>
</dbReference>
<dbReference type="InterPro" id="IPR036320">
    <property type="entry name" value="Glycosyl_Trfase_fam3_N_dom_sf"/>
</dbReference>
<dbReference type="SUPFAM" id="SSF52418">
    <property type="entry name" value="Nucleoside phosphorylase/phosphoribosyltransferase catalytic domain"/>
    <property type="match status" value="1"/>
</dbReference>
<proteinExistence type="inferred from homology"/>
<sequence>MEAFAMIKEAIKKLSNKEDLTLEEAKQAMDEILTLEGGATDAQISSFLSLLRMKGETIDEITGCAITMKSKATHIKPKVSNYIDFVGTGGDSVNTFNITTTSVFVTAAAGVPIAKHGNRSISSKSGSVDLLEALGINVDLTPEQVEQCVNETGMGFMFAKTFHKTMKNAGKVRSEISIRTIFNILGPISNPSDAKRQVIGVFDKSLTNPLANAMLEMGVERGIVVNCEGIDEFTTIGVNSVSEIKDGIVMDYMLKPERFGFERAGIEDIRGGTAEENAAITRAVLAGERGPKLDTVLLNAGAGIYIGGKADTIFEGVDKAREIIESGAALAKLNQMIEFTNQF</sequence>
<dbReference type="GO" id="GO:0000162">
    <property type="term" value="P:L-tryptophan biosynthetic process"/>
    <property type="evidence" value="ECO:0007669"/>
    <property type="project" value="UniProtKB-UniRule"/>
</dbReference>
<feature type="binding site" evidence="9">
    <location>
        <begin position="90"/>
        <end position="91"/>
    </location>
    <ligand>
        <name>5-phospho-alpha-D-ribose 1-diphosphate</name>
        <dbReference type="ChEBI" id="CHEBI:58017"/>
    </ligand>
</feature>
<comment type="function">
    <text evidence="9">Catalyzes the transfer of the phosphoribosyl group of 5-phosphorylribose-1-pyrophosphate (PRPP) to anthranilate to yield N-(5'-phosphoribosyl)-anthranilate (PRA).</text>
</comment>
<dbReference type="InterPro" id="IPR035902">
    <property type="entry name" value="Nuc_phospho_transferase"/>
</dbReference>
<dbReference type="STRING" id="537013.CLOSTMETH_00711"/>
<organism evidence="12 13">
    <name type="scientific">[Clostridium] methylpentosum DSM 5476</name>
    <dbReference type="NCBI Taxonomy" id="537013"/>
    <lineage>
        <taxon>Bacteria</taxon>
        <taxon>Bacillati</taxon>
        <taxon>Bacillota</taxon>
        <taxon>Clostridia</taxon>
        <taxon>Eubacteriales</taxon>
        <taxon>Oscillospiraceae</taxon>
        <taxon>Oscillospiraceae incertae sedis</taxon>
    </lineage>
</organism>